<dbReference type="SUPFAM" id="SSF55729">
    <property type="entry name" value="Acyl-CoA N-acyltransferases (Nat)"/>
    <property type="match status" value="1"/>
</dbReference>
<evidence type="ECO:0000256" key="2">
    <source>
        <dbReference type="ARBA" id="ARBA00023315"/>
    </source>
</evidence>
<name>A0ABS9I5W6_9PSED</name>
<dbReference type="RefSeq" id="WP_237252576.1">
    <property type="nucleotide sequence ID" value="NZ_JAKJXE010000002.1"/>
</dbReference>
<dbReference type="PROSITE" id="PS51186">
    <property type="entry name" value="GNAT"/>
    <property type="match status" value="1"/>
</dbReference>
<keyword evidence="2" id="KW-0012">Acyltransferase</keyword>
<sequence>MDEVISYREATVEDVATICELGQLLNAIHHAERPDIYAAETLDYTRDAPHWMSFLDNPEQVIFLAFVGDRPAGFVSAGMFSAGGPLMQPMAFARIGSVCVVQVFWGKGLGRGLIRHVQAWALERSAQDIRLSVWGFNTHARRLYEELGFETRAYEMGMRLKRRSSHASALL</sequence>
<dbReference type="Proteomes" id="UP001162905">
    <property type="component" value="Unassembled WGS sequence"/>
</dbReference>
<keyword evidence="5" id="KW-1185">Reference proteome</keyword>
<gene>
    <name evidence="4" type="ORF">L4G47_13205</name>
</gene>
<dbReference type="Gene3D" id="3.40.630.30">
    <property type="match status" value="1"/>
</dbReference>
<feature type="domain" description="N-acetyltransferase" evidence="3">
    <location>
        <begin position="5"/>
        <end position="171"/>
    </location>
</feature>
<reference evidence="4" key="1">
    <citation type="submission" date="2022-01" db="EMBL/GenBank/DDBJ databases">
        <title>Pseudomonas sp. nov. isolated from Antarctic regolith.</title>
        <authorList>
            <person name="Novakova D."/>
            <person name="Sedlar K."/>
        </authorList>
    </citation>
    <scope>NUCLEOTIDE SEQUENCE</scope>
    <source>
        <strain evidence="4">P2647</strain>
    </source>
</reference>
<evidence type="ECO:0000313" key="5">
    <source>
        <dbReference type="Proteomes" id="UP001162905"/>
    </source>
</evidence>
<evidence type="ECO:0000256" key="1">
    <source>
        <dbReference type="ARBA" id="ARBA00022679"/>
    </source>
</evidence>
<keyword evidence="1" id="KW-0808">Transferase</keyword>
<comment type="caution">
    <text evidence="4">The sequence shown here is derived from an EMBL/GenBank/DDBJ whole genome shotgun (WGS) entry which is preliminary data.</text>
</comment>
<dbReference type="InterPro" id="IPR050832">
    <property type="entry name" value="Bact_Acetyltransf"/>
</dbReference>
<evidence type="ECO:0000313" key="4">
    <source>
        <dbReference type="EMBL" id="MCF7543178.1"/>
    </source>
</evidence>
<dbReference type="InterPro" id="IPR016181">
    <property type="entry name" value="Acyl_CoA_acyltransferase"/>
</dbReference>
<dbReference type="PANTHER" id="PTHR43877">
    <property type="entry name" value="AMINOALKYLPHOSPHONATE N-ACETYLTRANSFERASE-RELATED-RELATED"/>
    <property type="match status" value="1"/>
</dbReference>
<accession>A0ABS9I5W6</accession>
<dbReference type="InterPro" id="IPR000182">
    <property type="entry name" value="GNAT_dom"/>
</dbReference>
<dbReference type="CDD" id="cd04301">
    <property type="entry name" value="NAT_SF"/>
    <property type="match status" value="1"/>
</dbReference>
<protein>
    <submittedName>
        <fullName evidence="4">GNAT family N-acetyltransferase</fullName>
    </submittedName>
</protein>
<dbReference type="EMBL" id="JAKJXH010000012">
    <property type="protein sequence ID" value="MCF7543178.1"/>
    <property type="molecule type" value="Genomic_DNA"/>
</dbReference>
<dbReference type="PANTHER" id="PTHR43877:SF2">
    <property type="entry name" value="AMINOALKYLPHOSPHONATE N-ACETYLTRANSFERASE-RELATED"/>
    <property type="match status" value="1"/>
</dbReference>
<organism evidence="4 5">
    <name type="scientific">Pseudomonas petrae</name>
    <dbReference type="NCBI Taxonomy" id="2912190"/>
    <lineage>
        <taxon>Bacteria</taxon>
        <taxon>Pseudomonadati</taxon>
        <taxon>Pseudomonadota</taxon>
        <taxon>Gammaproteobacteria</taxon>
        <taxon>Pseudomonadales</taxon>
        <taxon>Pseudomonadaceae</taxon>
        <taxon>Pseudomonas</taxon>
    </lineage>
</organism>
<dbReference type="Pfam" id="PF00583">
    <property type="entry name" value="Acetyltransf_1"/>
    <property type="match status" value="1"/>
</dbReference>
<evidence type="ECO:0000259" key="3">
    <source>
        <dbReference type="PROSITE" id="PS51186"/>
    </source>
</evidence>
<proteinExistence type="predicted"/>